<name>A0ACC2NVW3_9HYME</name>
<dbReference type="EMBL" id="CM056743">
    <property type="protein sequence ID" value="KAJ8674434.1"/>
    <property type="molecule type" value="Genomic_DNA"/>
</dbReference>
<organism evidence="1 2">
    <name type="scientific">Eretmocerus hayati</name>
    <dbReference type="NCBI Taxonomy" id="131215"/>
    <lineage>
        <taxon>Eukaryota</taxon>
        <taxon>Metazoa</taxon>
        <taxon>Ecdysozoa</taxon>
        <taxon>Arthropoda</taxon>
        <taxon>Hexapoda</taxon>
        <taxon>Insecta</taxon>
        <taxon>Pterygota</taxon>
        <taxon>Neoptera</taxon>
        <taxon>Endopterygota</taxon>
        <taxon>Hymenoptera</taxon>
        <taxon>Apocrita</taxon>
        <taxon>Proctotrupomorpha</taxon>
        <taxon>Chalcidoidea</taxon>
        <taxon>Aphelinidae</taxon>
        <taxon>Aphelininae</taxon>
        <taxon>Eretmocerus</taxon>
    </lineage>
</organism>
<proteinExistence type="predicted"/>
<evidence type="ECO:0000313" key="1">
    <source>
        <dbReference type="EMBL" id="KAJ8674434.1"/>
    </source>
</evidence>
<feature type="non-terminal residue" evidence="1">
    <location>
        <position position="1"/>
    </location>
</feature>
<gene>
    <name evidence="1" type="ORF">QAD02_005696</name>
</gene>
<reference evidence="1" key="1">
    <citation type="submission" date="2023-04" db="EMBL/GenBank/DDBJ databases">
        <title>A chromosome-level genome assembly of the parasitoid wasp Eretmocerus hayati.</title>
        <authorList>
            <person name="Zhong Y."/>
            <person name="Liu S."/>
            <person name="Liu Y."/>
        </authorList>
    </citation>
    <scope>NUCLEOTIDE SEQUENCE</scope>
    <source>
        <strain evidence="1">ZJU_SS_LIU_2023</strain>
    </source>
</reference>
<comment type="caution">
    <text evidence="1">The sequence shown here is derived from an EMBL/GenBank/DDBJ whole genome shotgun (WGS) entry which is preliminary data.</text>
</comment>
<accession>A0ACC2NVW3</accession>
<keyword evidence="2" id="KW-1185">Reference proteome</keyword>
<sequence length="211" mass="24047">TNYQIDELMARHRDSLRQMVEFLGFTKTKLDDQLVMVTQTILGTEVIQVPVNLTGGFAYGLENVVVYSPDEFTIITQEPLLAKANLTVAEAEVDYNYTTLLNSGRITILVKDLKAEVTFDTKTGSVDLKIRFISHGDTEITFSESNLDPILPLFEWKVKEIFSELTQHNIETILLQFQNKLNEVFPESAKLTEDTVKEELQKLLERTARSE</sequence>
<protein>
    <submittedName>
        <fullName evidence="1">Uncharacterized protein</fullName>
    </submittedName>
</protein>
<dbReference type="Proteomes" id="UP001239111">
    <property type="component" value="Chromosome 3"/>
</dbReference>
<evidence type="ECO:0000313" key="2">
    <source>
        <dbReference type="Proteomes" id="UP001239111"/>
    </source>
</evidence>